<name>A0A7W4UIV9_9CELL</name>
<dbReference type="EMBL" id="JACHVX010000007">
    <property type="protein sequence ID" value="MBB2924988.1"/>
    <property type="molecule type" value="Genomic_DNA"/>
</dbReference>
<protein>
    <recommendedName>
        <fullName evidence="4">Heme exporter protein D</fullName>
    </recommendedName>
</protein>
<gene>
    <name evidence="2" type="ORF">FHR80_003926</name>
</gene>
<evidence type="ECO:0000313" key="2">
    <source>
        <dbReference type="EMBL" id="MBB2924988.1"/>
    </source>
</evidence>
<evidence type="ECO:0000256" key="1">
    <source>
        <dbReference type="SAM" id="Phobius"/>
    </source>
</evidence>
<sequence>MMIGGPTDYLLVGVLGYAVPVGVVAFFVYWVVRKAVRDGMRDAAAGRLPTAPQDTPEPPHE</sequence>
<accession>A0A7W4UIV9</accession>
<proteinExistence type="predicted"/>
<reference evidence="2 3" key="1">
    <citation type="submission" date="2020-08" db="EMBL/GenBank/DDBJ databases">
        <title>The Agave Microbiome: Exploring the role of microbial communities in plant adaptations to desert environments.</title>
        <authorList>
            <person name="Partida-Martinez L.P."/>
        </authorList>
    </citation>
    <scope>NUCLEOTIDE SEQUENCE [LARGE SCALE GENOMIC DNA]</scope>
    <source>
        <strain evidence="2 3">RAS26</strain>
    </source>
</reference>
<keyword evidence="1" id="KW-0812">Transmembrane</keyword>
<dbReference type="AlphaFoldDB" id="A0A7W4UIV9"/>
<evidence type="ECO:0008006" key="4">
    <source>
        <dbReference type="Google" id="ProtNLM"/>
    </source>
</evidence>
<keyword evidence="1" id="KW-0472">Membrane</keyword>
<comment type="caution">
    <text evidence="2">The sequence shown here is derived from an EMBL/GenBank/DDBJ whole genome shotgun (WGS) entry which is preliminary data.</text>
</comment>
<organism evidence="2 3">
    <name type="scientific">Cellulomonas cellasea</name>
    <dbReference type="NCBI Taxonomy" id="43670"/>
    <lineage>
        <taxon>Bacteria</taxon>
        <taxon>Bacillati</taxon>
        <taxon>Actinomycetota</taxon>
        <taxon>Actinomycetes</taxon>
        <taxon>Micrococcales</taxon>
        <taxon>Cellulomonadaceae</taxon>
        <taxon>Cellulomonas</taxon>
    </lineage>
</organism>
<feature type="transmembrane region" description="Helical" evidence="1">
    <location>
        <begin position="12"/>
        <end position="32"/>
    </location>
</feature>
<dbReference type="Proteomes" id="UP000518206">
    <property type="component" value="Unassembled WGS sequence"/>
</dbReference>
<evidence type="ECO:0000313" key="3">
    <source>
        <dbReference type="Proteomes" id="UP000518206"/>
    </source>
</evidence>
<dbReference type="RefSeq" id="WP_183297752.1">
    <property type="nucleotide sequence ID" value="NZ_JACHVX010000007.1"/>
</dbReference>
<keyword evidence="1" id="KW-1133">Transmembrane helix</keyword>
<reference evidence="2 3" key="2">
    <citation type="submission" date="2020-08" db="EMBL/GenBank/DDBJ databases">
        <authorList>
            <person name="Partida-Martinez L."/>
            <person name="Huntemann M."/>
            <person name="Clum A."/>
            <person name="Wang J."/>
            <person name="Palaniappan K."/>
            <person name="Ritter S."/>
            <person name="Chen I.-M."/>
            <person name="Stamatis D."/>
            <person name="Reddy T."/>
            <person name="O'Malley R."/>
            <person name="Daum C."/>
            <person name="Shapiro N."/>
            <person name="Ivanova N."/>
            <person name="Kyrpides N."/>
            <person name="Woyke T."/>
        </authorList>
    </citation>
    <scope>NUCLEOTIDE SEQUENCE [LARGE SCALE GENOMIC DNA]</scope>
    <source>
        <strain evidence="2 3">RAS26</strain>
    </source>
</reference>